<evidence type="ECO:0000313" key="3">
    <source>
        <dbReference type="EMBL" id="OXA50152.1"/>
    </source>
</evidence>
<evidence type="ECO:0000256" key="2">
    <source>
        <dbReference type="SAM" id="SignalP"/>
    </source>
</evidence>
<dbReference type="Proteomes" id="UP000198287">
    <property type="component" value="Unassembled WGS sequence"/>
</dbReference>
<proteinExistence type="predicted"/>
<keyword evidence="2" id="KW-0732">Signal</keyword>
<accession>A0A226DXF7</accession>
<feature type="signal peptide" evidence="2">
    <location>
        <begin position="1"/>
        <end position="23"/>
    </location>
</feature>
<name>A0A226DXF7_FOLCA</name>
<reference evidence="3 4" key="1">
    <citation type="submission" date="2015-12" db="EMBL/GenBank/DDBJ databases">
        <title>The genome of Folsomia candida.</title>
        <authorList>
            <person name="Faddeeva A."/>
            <person name="Derks M.F."/>
            <person name="Anvar Y."/>
            <person name="Smit S."/>
            <person name="Van Straalen N."/>
            <person name="Roelofs D."/>
        </authorList>
    </citation>
    <scope>NUCLEOTIDE SEQUENCE [LARGE SCALE GENOMIC DNA]</scope>
    <source>
        <strain evidence="3 4">VU population</strain>
        <tissue evidence="3">Whole body</tissue>
    </source>
</reference>
<organism evidence="3 4">
    <name type="scientific">Folsomia candida</name>
    <name type="common">Springtail</name>
    <dbReference type="NCBI Taxonomy" id="158441"/>
    <lineage>
        <taxon>Eukaryota</taxon>
        <taxon>Metazoa</taxon>
        <taxon>Ecdysozoa</taxon>
        <taxon>Arthropoda</taxon>
        <taxon>Hexapoda</taxon>
        <taxon>Collembola</taxon>
        <taxon>Entomobryomorpha</taxon>
        <taxon>Isotomoidea</taxon>
        <taxon>Isotomidae</taxon>
        <taxon>Proisotominae</taxon>
        <taxon>Folsomia</taxon>
    </lineage>
</organism>
<feature type="region of interest" description="Disordered" evidence="1">
    <location>
        <begin position="129"/>
        <end position="149"/>
    </location>
</feature>
<evidence type="ECO:0000313" key="4">
    <source>
        <dbReference type="Proteomes" id="UP000198287"/>
    </source>
</evidence>
<feature type="chain" id="PRO_5012985591" evidence="2">
    <location>
        <begin position="24"/>
        <end position="149"/>
    </location>
</feature>
<sequence>MNILISGSLLVSCVLVLFQNCDSTREQSRFRRGAAYAGALGSFTKLTPSVALGTFGGHTDQPHGGYRKQTVQESLGSYGRYLPNRHGYQGKQTVQEALGAYGGHLPNPHGGYRGKQTVQEALGSYGGFVQGGHRGPNVIGNEYSPFNKD</sequence>
<keyword evidence="4" id="KW-1185">Reference proteome</keyword>
<gene>
    <name evidence="3" type="ORF">Fcan01_15075</name>
</gene>
<comment type="caution">
    <text evidence="3">The sequence shown here is derived from an EMBL/GenBank/DDBJ whole genome shotgun (WGS) entry which is preliminary data.</text>
</comment>
<protein>
    <submittedName>
        <fullName evidence="3">Uncharacterized protein</fullName>
    </submittedName>
</protein>
<dbReference type="EMBL" id="LNIX01000009">
    <property type="protein sequence ID" value="OXA50152.1"/>
    <property type="molecule type" value="Genomic_DNA"/>
</dbReference>
<dbReference type="AlphaFoldDB" id="A0A226DXF7"/>
<evidence type="ECO:0000256" key="1">
    <source>
        <dbReference type="SAM" id="MobiDB-lite"/>
    </source>
</evidence>